<accession>A0A1L7D547</accession>
<dbReference type="AlphaFoldDB" id="A0A1L7D547"/>
<reference evidence="2 3" key="1">
    <citation type="submission" date="2014-08" db="EMBL/GenBank/DDBJ databases">
        <title>Complete genome sequence of Corynebacterium phocae M408/89/1(T)(=DSM 44612(T)), isolated from the common seal (Phoca vitulina).</title>
        <authorList>
            <person name="Ruckert C."/>
            <person name="Albersmeier A."/>
            <person name="Winkler A."/>
            <person name="Kalinowski J."/>
        </authorList>
    </citation>
    <scope>NUCLEOTIDE SEQUENCE [LARGE SCALE GENOMIC DNA]</scope>
    <source>
        <strain evidence="2 3">M408/89/1</strain>
    </source>
</reference>
<dbReference type="STRING" id="161895.CPHO_09730"/>
<evidence type="ECO:0000256" key="1">
    <source>
        <dbReference type="SAM" id="Phobius"/>
    </source>
</evidence>
<feature type="transmembrane region" description="Helical" evidence="1">
    <location>
        <begin position="20"/>
        <end position="45"/>
    </location>
</feature>
<name>A0A1L7D547_9CORY</name>
<dbReference type="OrthoDB" id="4413216at2"/>
<proteinExistence type="predicted"/>
<sequence>MNLLKMQPGEFRLADVTAPYRALVFPALELFLYTGLCWTGIGWIAGSLRDATLEKACIAVWLFLVVFRFVVPVWKARRRRFIITNTRVIARNGAKVDSIPLADIAGVRRHRGGLGLGIRGYQQPLYFSDLPKSKKLERVLNQQLQSFSWR</sequence>
<protein>
    <submittedName>
        <fullName evidence="2">Membrane protein</fullName>
    </submittedName>
</protein>
<dbReference type="EMBL" id="CP009249">
    <property type="protein sequence ID" value="APT93123.1"/>
    <property type="molecule type" value="Genomic_DNA"/>
</dbReference>
<dbReference type="Proteomes" id="UP000185491">
    <property type="component" value="Chromosome"/>
</dbReference>
<dbReference type="RefSeq" id="WP_075735343.1">
    <property type="nucleotide sequence ID" value="NZ_CP009249.1"/>
</dbReference>
<evidence type="ECO:0000313" key="3">
    <source>
        <dbReference type="Proteomes" id="UP000185491"/>
    </source>
</evidence>
<dbReference type="KEGG" id="cpho:CPHO_09730"/>
<organism evidence="2 3">
    <name type="scientific">Corynebacterium phocae</name>
    <dbReference type="NCBI Taxonomy" id="161895"/>
    <lineage>
        <taxon>Bacteria</taxon>
        <taxon>Bacillati</taxon>
        <taxon>Actinomycetota</taxon>
        <taxon>Actinomycetes</taxon>
        <taxon>Mycobacteriales</taxon>
        <taxon>Corynebacteriaceae</taxon>
        <taxon>Corynebacterium</taxon>
    </lineage>
</organism>
<evidence type="ECO:0000313" key="2">
    <source>
        <dbReference type="EMBL" id="APT93123.1"/>
    </source>
</evidence>
<feature type="transmembrane region" description="Helical" evidence="1">
    <location>
        <begin position="51"/>
        <end position="71"/>
    </location>
</feature>
<keyword evidence="1" id="KW-0472">Membrane</keyword>
<keyword evidence="1" id="KW-0812">Transmembrane</keyword>
<keyword evidence="1" id="KW-1133">Transmembrane helix</keyword>
<gene>
    <name evidence="2" type="ORF">CPHO_09730</name>
</gene>
<keyword evidence="3" id="KW-1185">Reference proteome</keyword>